<dbReference type="Proteomes" id="UP000192247">
    <property type="component" value="Unassembled WGS sequence"/>
</dbReference>
<protein>
    <submittedName>
        <fullName evidence="2">Vegetative cell wall protein gp1-like</fullName>
    </submittedName>
</protein>
<name>A0A1V9XEG6_9ACAR</name>
<evidence type="ECO:0000313" key="2">
    <source>
        <dbReference type="EMBL" id="OQR71732.1"/>
    </source>
</evidence>
<evidence type="ECO:0000313" key="3">
    <source>
        <dbReference type="Proteomes" id="UP000192247"/>
    </source>
</evidence>
<sequence>LCQSCASPVSFLCRSCAGPVLVLCQSCASPVPILCQSCVSPVPVLCQSCATPVSVLCQSCASPVPLLCHSCGSSVPVSSASSVPVLCQSCVIPVPVLCRSCASPVLVLCQSCVSPVPVLCRSCVIPVPVLCHSCAGPVLVLCQFCVSSVSVLCQSCSRLSPWLRDACLSASTPDRDVNPFIKWGTQAQVLGGAGGVGRQSRDNSGKPRGGRINMTRSPNALHDSVNGALVWSLANSETNNNMKASPVIIIYAGLDEEAELGFYLVSLLLVLLFWTRRELADADSRETQDQSFTPTQFNYTSRCFDTGAHGTPEWAGVVRRGVCGGGISCGIAPALGRVSVVLIRTSQIRASTLPPASQCRPTFDHLTASHPPANIGSYPELVVGLIWQGHLSTYWLDDHSDYFTLPKDNTKDKAG</sequence>
<gene>
    <name evidence="2" type="ORF">BIW11_03911</name>
</gene>
<dbReference type="OrthoDB" id="193703at2759"/>
<feature type="non-terminal residue" evidence="2">
    <location>
        <position position="1"/>
    </location>
</feature>
<comment type="caution">
    <text evidence="2">The sequence shown here is derived from an EMBL/GenBank/DDBJ whole genome shotgun (WGS) entry which is preliminary data.</text>
</comment>
<dbReference type="EMBL" id="MNPL01013718">
    <property type="protein sequence ID" value="OQR71732.1"/>
    <property type="molecule type" value="Genomic_DNA"/>
</dbReference>
<accession>A0A1V9XEG6</accession>
<dbReference type="STRING" id="418985.A0A1V9XEG6"/>
<organism evidence="2 3">
    <name type="scientific">Tropilaelaps mercedesae</name>
    <dbReference type="NCBI Taxonomy" id="418985"/>
    <lineage>
        <taxon>Eukaryota</taxon>
        <taxon>Metazoa</taxon>
        <taxon>Ecdysozoa</taxon>
        <taxon>Arthropoda</taxon>
        <taxon>Chelicerata</taxon>
        <taxon>Arachnida</taxon>
        <taxon>Acari</taxon>
        <taxon>Parasitiformes</taxon>
        <taxon>Mesostigmata</taxon>
        <taxon>Gamasina</taxon>
        <taxon>Dermanyssoidea</taxon>
        <taxon>Laelapidae</taxon>
        <taxon>Tropilaelaps</taxon>
    </lineage>
</organism>
<evidence type="ECO:0000256" key="1">
    <source>
        <dbReference type="SAM" id="MobiDB-lite"/>
    </source>
</evidence>
<feature type="non-terminal residue" evidence="2">
    <location>
        <position position="415"/>
    </location>
</feature>
<reference evidence="2 3" key="1">
    <citation type="journal article" date="2017" name="Gigascience">
        <title>Draft genome of the honey bee ectoparasitic mite, Tropilaelaps mercedesae, is shaped by the parasitic life history.</title>
        <authorList>
            <person name="Dong X."/>
            <person name="Armstrong S.D."/>
            <person name="Xia D."/>
            <person name="Makepeace B.L."/>
            <person name="Darby A.C."/>
            <person name="Kadowaki T."/>
        </authorList>
    </citation>
    <scope>NUCLEOTIDE SEQUENCE [LARGE SCALE GENOMIC DNA]</scope>
    <source>
        <strain evidence="2">Wuxi-XJTLU</strain>
    </source>
</reference>
<dbReference type="AlphaFoldDB" id="A0A1V9XEG6"/>
<keyword evidence="3" id="KW-1185">Reference proteome</keyword>
<dbReference type="InParanoid" id="A0A1V9XEG6"/>
<feature type="region of interest" description="Disordered" evidence="1">
    <location>
        <begin position="191"/>
        <end position="217"/>
    </location>
</feature>
<proteinExistence type="predicted"/>